<organism evidence="8 9">
    <name type="scientific">Lutispora saccharofermentans</name>
    <dbReference type="NCBI Taxonomy" id="3024236"/>
    <lineage>
        <taxon>Bacteria</taxon>
        <taxon>Bacillati</taxon>
        <taxon>Bacillota</taxon>
        <taxon>Clostridia</taxon>
        <taxon>Lutisporales</taxon>
        <taxon>Lutisporaceae</taxon>
        <taxon>Lutispora</taxon>
    </lineage>
</organism>
<dbReference type="PROSITE" id="PS50890">
    <property type="entry name" value="PUA"/>
    <property type="match status" value="1"/>
</dbReference>
<keyword evidence="9" id="KW-1185">Reference proteome</keyword>
<dbReference type="InterPro" id="IPR020103">
    <property type="entry name" value="PsdUridine_synth_cat_dom_sf"/>
</dbReference>
<dbReference type="InterPro" id="IPR036974">
    <property type="entry name" value="PUA_sf"/>
</dbReference>
<evidence type="ECO:0000256" key="2">
    <source>
        <dbReference type="ARBA" id="ARBA00005642"/>
    </source>
</evidence>
<keyword evidence="4 5" id="KW-0413">Isomerase</keyword>
<dbReference type="HAMAP" id="MF_01080">
    <property type="entry name" value="TruB_bact"/>
    <property type="match status" value="1"/>
</dbReference>
<dbReference type="CDD" id="cd02573">
    <property type="entry name" value="PseudoU_synth_EcTruB"/>
    <property type="match status" value="1"/>
</dbReference>
<dbReference type="InterPro" id="IPR032819">
    <property type="entry name" value="TruB_C"/>
</dbReference>
<dbReference type="PANTHER" id="PTHR13767:SF2">
    <property type="entry name" value="PSEUDOURIDYLATE SYNTHASE TRUB1"/>
    <property type="match status" value="1"/>
</dbReference>
<protein>
    <recommendedName>
        <fullName evidence="5">tRNA pseudouridine synthase B</fullName>
        <ecNumber evidence="5">5.4.99.25</ecNumber>
    </recommendedName>
    <alternativeName>
        <fullName evidence="5">tRNA pseudouridine(55) synthase</fullName>
        <shortName evidence="5">Psi55 synthase</shortName>
    </alternativeName>
    <alternativeName>
        <fullName evidence="5">tRNA pseudouridylate synthase</fullName>
    </alternativeName>
    <alternativeName>
        <fullName evidence="5">tRNA-uridine isomerase</fullName>
    </alternativeName>
</protein>
<proteinExistence type="inferred from homology"/>
<comment type="similarity">
    <text evidence="2 5">Belongs to the pseudouridine synthase TruB family. Type 1 subfamily.</text>
</comment>
<dbReference type="GO" id="GO:0160148">
    <property type="term" value="F:tRNA pseudouridine(55) synthase activity"/>
    <property type="evidence" value="ECO:0007669"/>
    <property type="project" value="UniProtKB-EC"/>
</dbReference>
<accession>A0ABT1N9N1</accession>
<evidence type="ECO:0000256" key="5">
    <source>
        <dbReference type="HAMAP-Rule" id="MF_01080"/>
    </source>
</evidence>
<dbReference type="PANTHER" id="PTHR13767">
    <property type="entry name" value="TRNA-PSEUDOURIDINE SYNTHASE"/>
    <property type="match status" value="1"/>
</dbReference>
<feature type="domain" description="tRNA pseudouridylate synthase B C-terminal" evidence="7">
    <location>
        <begin position="173"/>
        <end position="216"/>
    </location>
</feature>
<feature type="domain" description="Pseudouridine synthase II N-terminal" evidence="6">
    <location>
        <begin position="23"/>
        <end position="172"/>
    </location>
</feature>
<dbReference type="RefSeq" id="WP_255225467.1">
    <property type="nucleotide sequence ID" value="NZ_JAJEKE010000001.1"/>
</dbReference>
<feature type="active site" description="Nucleophile" evidence="5">
    <location>
        <position position="38"/>
    </location>
</feature>
<dbReference type="EC" id="5.4.99.25" evidence="5"/>
<evidence type="ECO:0000256" key="1">
    <source>
        <dbReference type="ARBA" id="ARBA00000385"/>
    </source>
</evidence>
<dbReference type="Gene3D" id="3.30.2350.10">
    <property type="entry name" value="Pseudouridine synthase"/>
    <property type="match status" value="1"/>
</dbReference>
<sequence length="303" mass="33654">MNGIINVLKPPGMTSHDVVYFIRRVTGIKKVGHTGTLDPEAAGVLPICIGKSTKVVQYLSERNKKYRTSIKFGITTETQDKYGKIIEQVSVPDIDVMTVNGLIDGFKGKILQTPPMYSAIKYKGKKLYQYALEGETVEVKSRPIEIFDISLVDKTDRDEFILDVSCSKGTYIRTLCNDIGEKSGYGAHMAQLIRLESSPFCIEDSVTLEDIQLAANNNAFQNLLCAPDFLFSDLNKITIKKSAEKSAINGNPIFSAGVEDDIDIYKAGSMIRLYIEGKFIALGIIAHDDTNDRNFIKIKTLFT</sequence>
<dbReference type="NCBIfam" id="TIGR00431">
    <property type="entry name" value="TruB"/>
    <property type="match status" value="1"/>
</dbReference>
<gene>
    <name evidence="5 8" type="primary">truB</name>
    <name evidence="8" type="ORF">LJD61_00095</name>
</gene>
<evidence type="ECO:0000259" key="7">
    <source>
        <dbReference type="Pfam" id="PF16198"/>
    </source>
</evidence>
<evidence type="ECO:0000256" key="3">
    <source>
        <dbReference type="ARBA" id="ARBA00022694"/>
    </source>
</evidence>
<dbReference type="InterPro" id="IPR014780">
    <property type="entry name" value="tRNA_psdUridine_synth_TruB"/>
</dbReference>
<reference evidence="8 9" key="1">
    <citation type="submission" date="2021-10" db="EMBL/GenBank/DDBJ databases">
        <title>Lutispora strain m25 sp. nov., a thermophilic, non-spore-forming bacterium isolated from a lab-scale methanogenic bioreactor digesting anaerobic sludge.</title>
        <authorList>
            <person name="El Houari A."/>
            <person name="Mcdonald J."/>
        </authorList>
    </citation>
    <scope>NUCLEOTIDE SEQUENCE [LARGE SCALE GENOMIC DNA]</scope>
    <source>
        <strain evidence="9">m25</strain>
    </source>
</reference>
<dbReference type="Pfam" id="PF16198">
    <property type="entry name" value="TruB_C_2"/>
    <property type="match status" value="1"/>
</dbReference>
<keyword evidence="3 5" id="KW-0819">tRNA processing</keyword>
<dbReference type="Pfam" id="PF01509">
    <property type="entry name" value="TruB_N"/>
    <property type="match status" value="1"/>
</dbReference>
<dbReference type="Gene3D" id="2.30.130.10">
    <property type="entry name" value="PUA domain"/>
    <property type="match status" value="1"/>
</dbReference>
<evidence type="ECO:0000259" key="6">
    <source>
        <dbReference type="Pfam" id="PF01509"/>
    </source>
</evidence>
<evidence type="ECO:0000256" key="4">
    <source>
        <dbReference type="ARBA" id="ARBA00023235"/>
    </source>
</evidence>
<comment type="catalytic activity">
    <reaction evidence="1 5">
        <text>uridine(55) in tRNA = pseudouridine(55) in tRNA</text>
        <dbReference type="Rhea" id="RHEA:42532"/>
        <dbReference type="Rhea" id="RHEA-COMP:10101"/>
        <dbReference type="Rhea" id="RHEA-COMP:10102"/>
        <dbReference type="ChEBI" id="CHEBI:65314"/>
        <dbReference type="ChEBI" id="CHEBI:65315"/>
        <dbReference type="EC" id="5.4.99.25"/>
    </reaction>
</comment>
<evidence type="ECO:0000313" key="8">
    <source>
        <dbReference type="EMBL" id="MCQ1527950.1"/>
    </source>
</evidence>
<dbReference type="EMBL" id="JAJEKE010000001">
    <property type="protein sequence ID" value="MCQ1527950.1"/>
    <property type="molecule type" value="Genomic_DNA"/>
</dbReference>
<dbReference type="SUPFAM" id="SSF55120">
    <property type="entry name" value="Pseudouridine synthase"/>
    <property type="match status" value="1"/>
</dbReference>
<comment type="function">
    <text evidence="5">Responsible for synthesis of pseudouridine from uracil-55 in the psi GC loop of transfer RNAs.</text>
</comment>
<dbReference type="Proteomes" id="UP001651880">
    <property type="component" value="Unassembled WGS sequence"/>
</dbReference>
<evidence type="ECO:0000313" key="9">
    <source>
        <dbReference type="Proteomes" id="UP001651880"/>
    </source>
</evidence>
<dbReference type="InterPro" id="IPR002501">
    <property type="entry name" value="PsdUridine_synth_N"/>
</dbReference>
<comment type="caution">
    <text evidence="8">The sequence shown here is derived from an EMBL/GenBank/DDBJ whole genome shotgun (WGS) entry which is preliminary data.</text>
</comment>
<name>A0ABT1N9N1_9FIRM</name>